<evidence type="ECO:0000259" key="1">
    <source>
        <dbReference type="Pfam" id="PF04289"/>
    </source>
</evidence>
<dbReference type="PIRSF" id="PIRSF018747">
    <property type="entry name" value="UCP018747"/>
    <property type="match status" value="1"/>
</dbReference>
<feature type="domain" description="DUF447" evidence="1">
    <location>
        <begin position="10"/>
        <end position="120"/>
    </location>
</feature>
<dbReference type="Gene3D" id="2.30.110.10">
    <property type="entry name" value="Electron Transport, Fmn-binding Protein, Chain A"/>
    <property type="match status" value="1"/>
</dbReference>
<sequence length="162" mass="18483">MARLTSRIHEVIVTTLSESGEPHHAPMGISEVNDYFLIKPFKPSSTYNNLKRHGQCTINYVDDVRVFAGALTERREWPVLAANSIDSMYLACALSHTELRIDQIDDDDPRATFYAKVVSDYTHQPFRGFNRAQNAVVETAILVSRLGMLPEEKIMQELTYHR</sequence>
<dbReference type="SUPFAM" id="SSF50475">
    <property type="entry name" value="FMN-binding split barrel"/>
    <property type="match status" value="1"/>
</dbReference>
<evidence type="ECO:0000313" key="3">
    <source>
        <dbReference type="EMBL" id="KKM26191.1"/>
    </source>
</evidence>
<dbReference type="Gene3D" id="1.20.58.290">
    <property type="entry name" value="Hypothetical membrane protein ta0354_69_121"/>
    <property type="match status" value="1"/>
</dbReference>
<evidence type="ECO:0008006" key="4">
    <source>
        <dbReference type="Google" id="ProtNLM"/>
    </source>
</evidence>
<dbReference type="Pfam" id="PF04289">
    <property type="entry name" value="DUF447_N"/>
    <property type="match status" value="1"/>
</dbReference>
<comment type="caution">
    <text evidence="3">The sequence shown here is derived from an EMBL/GenBank/DDBJ whole genome shotgun (WGS) entry which is preliminary data.</text>
</comment>
<dbReference type="InterPro" id="IPR049288">
    <property type="entry name" value="DUF447_C"/>
</dbReference>
<protein>
    <recommendedName>
        <fullName evidence="4">DUF447 family protein</fullName>
    </recommendedName>
</protein>
<dbReference type="InterPro" id="IPR016733">
    <property type="entry name" value="UCP018747"/>
</dbReference>
<dbReference type="InterPro" id="IPR012349">
    <property type="entry name" value="Split_barrel_FMN-bd"/>
</dbReference>
<dbReference type="InterPro" id="IPR007386">
    <property type="entry name" value="DUF447_N"/>
</dbReference>
<evidence type="ECO:0000259" key="2">
    <source>
        <dbReference type="Pfam" id="PF20766"/>
    </source>
</evidence>
<proteinExistence type="predicted"/>
<dbReference type="AlphaFoldDB" id="A0A0F9IF13"/>
<name>A0A0F9IF13_9ZZZZ</name>
<dbReference type="Pfam" id="PF20766">
    <property type="entry name" value="DUF447_C"/>
    <property type="match status" value="1"/>
</dbReference>
<gene>
    <name evidence="3" type="ORF">LCGC14_1587220</name>
</gene>
<accession>A0A0F9IF13</accession>
<feature type="non-terminal residue" evidence="3">
    <location>
        <position position="162"/>
    </location>
</feature>
<dbReference type="EMBL" id="LAZR01012561">
    <property type="protein sequence ID" value="KKM26191.1"/>
    <property type="molecule type" value="Genomic_DNA"/>
</dbReference>
<organism evidence="3">
    <name type="scientific">marine sediment metagenome</name>
    <dbReference type="NCBI Taxonomy" id="412755"/>
    <lineage>
        <taxon>unclassified sequences</taxon>
        <taxon>metagenomes</taxon>
        <taxon>ecological metagenomes</taxon>
    </lineage>
</organism>
<feature type="domain" description="DUF447" evidence="2">
    <location>
        <begin position="130"/>
        <end position="161"/>
    </location>
</feature>
<reference evidence="3" key="1">
    <citation type="journal article" date="2015" name="Nature">
        <title>Complex archaea that bridge the gap between prokaryotes and eukaryotes.</title>
        <authorList>
            <person name="Spang A."/>
            <person name="Saw J.H."/>
            <person name="Jorgensen S.L."/>
            <person name="Zaremba-Niedzwiedzka K."/>
            <person name="Martijn J."/>
            <person name="Lind A.E."/>
            <person name="van Eijk R."/>
            <person name="Schleper C."/>
            <person name="Guy L."/>
            <person name="Ettema T.J."/>
        </authorList>
    </citation>
    <scope>NUCLEOTIDE SEQUENCE</scope>
</reference>